<dbReference type="OrthoDB" id="6079986at2"/>
<evidence type="ECO:0000256" key="3">
    <source>
        <dbReference type="ARBA" id="ARBA00022692"/>
    </source>
</evidence>
<evidence type="ECO:0000256" key="6">
    <source>
        <dbReference type="RuleBase" id="RU363076"/>
    </source>
</evidence>
<comment type="similarity">
    <text evidence="2 6">Belongs to the SURF1 family.</text>
</comment>
<dbReference type="PROSITE" id="PS50895">
    <property type="entry name" value="SURF1"/>
    <property type="match status" value="1"/>
</dbReference>
<comment type="caution">
    <text evidence="6">Lacks conserved residue(s) required for the propagation of feature annotation.</text>
</comment>
<feature type="transmembrane region" description="Helical" evidence="6">
    <location>
        <begin position="200"/>
        <end position="219"/>
    </location>
</feature>
<organism evidence="7 8">
    <name type="scientific">Aliishimia ponticola</name>
    <dbReference type="NCBI Taxonomy" id="2499833"/>
    <lineage>
        <taxon>Bacteria</taxon>
        <taxon>Pseudomonadati</taxon>
        <taxon>Pseudomonadota</taxon>
        <taxon>Alphaproteobacteria</taxon>
        <taxon>Rhodobacterales</taxon>
        <taxon>Paracoccaceae</taxon>
        <taxon>Aliishimia</taxon>
    </lineage>
</organism>
<gene>
    <name evidence="7" type="ORF">E4Z66_10050</name>
</gene>
<sequence>MNWRLLFPLVIGLGGIALLVSLGTWQVQRLGWKEALLADIETRIAADPVPLPVQPDPDADRYLPVRVEGRFVPDVQAKMLASRRQIGAVHRHIVPFETLTDGRILVDIGWTEDDTALAPLPTVPVMLTGNLDWPRETDGFTPAPDLKDNFWFARDVPAMAQAYDTRPILLVLRAAPNTVLGTTPWPVDTAGIPNDHLQYAITWFSLAAIWGAMTFLFVWRSRNKKD</sequence>
<keyword evidence="6" id="KW-1003">Cell membrane</keyword>
<dbReference type="Proteomes" id="UP000306602">
    <property type="component" value="Unassembled WGS sequence"/>
</dbReference>
<keyword evidence="3 6" id="KW-0812">Transmembrane</keyword>
<evidence type="ECO:0000256" key="4">
    <source>
        <dbReference type="ARBA" id="ARBA00022989"/>
    </source>
</evidence>
<dbReference type="EMBL" id="SRKY01000002">
    <property type="protein sequence ID" value="THH37254.1"/>
    <property type="molecule type" value="Genomic_DNA"/>
</dbReference>
<proteinExistence type="inferred from homology"/>
<keyword evidence="8" id="KW-1185">Reference proteome</keyword>
<keyword evidence="5 6" id="KW-0472">Membrane</keyword>
<dbReference type="AlphaFoldDB" id="A0A4S4NCS4"/>
<reference evidence="7 8" key="1">
    <citation type="submission" date="2019-04" db="EMBL/GenBank/DDBJ databases">
        <title>Shimia ponticola sp. nov., isolated from seawater.</title>
        <authorList>
            <person name="Kim Y.-O."/>
            <person name="Yoon J.-H."/>
        </authorList>
    </citation>
    <scope>NUCLEOTIDE SEQUENCE [LARGE SCALE GENOMIC DNA]</scope>
    <source>
        <strain evidence="7 8">MYP11</strain>
    </source>
</reference>
<protein>
    <recommendedName>
        <fullName evidence="6">SURF1-like protein</fullName>
    </recommendedName>
</protein>
<dbReference type="InterPro" id="IPR045214">
    <property type="entry name" value="Surf1/Surf4"/>
</dbReference>
<dbReference type="InterPro" id="IPR002994">
    <property type="entry name" value="Surf1/Shy1"/>
</dbReference>
<evidence type="ECO:0000313" key="8">
    <source>
        <dbReference type="Proteomes" id="UP000306602"/>
    </source>
</evidence>
<keyword evidence="4 6" id="KW-1133">Transmembrane helix</keyword>
<accession>A0A4S4NCS4</accession>
<evidence type="ECO:0000313" key="7">
    <source>
        <dbReference type="EMBL" id="THH37254.1"/>
    </source>
</evidence>
<comment type="subcellular location">
    <subcellularLocation>
        <location evidence="6">Cell membrane</location>
        <topology evidence="6">Multi-pass membrane protein</topology>
    </subcellularLocation>
    <subcellularLocation>
        <location evidence="1">Membrane</location>
    </subcellularLocation>
</comment>
<name>A0A4S4NCS4_9RHOB</name>
<dbReference type="CDD" id="cd06662">
    <property type="entry name" value="SURF1"/>
    <property type="match status" value="1"/>
</dbReference>
<dbReference type="PANTHER" id="PTHR23427:SF2">
    <property type="entry name" value="SURFEIT LOCUS PROTEIN 1"/>
    <property type="match status" value="1"/>
</dbReference>
<evidence type="ECO:0000256" key="2">
    <source>
        <dbReference type="ARBA" id="ARBA00007165"/>
    </source>
</evidence>
<evidence type="ECO:0000256" key="1">
    <source>
        <dbReference type="ARBA" id="ARBA00004370"/>
    </source>
</evidence>
<evidence type="ECO:0000256" key="5">
    <source>
        <dbReference type="ARBA" id="ARBA00023136"/>
    </source>
</evidence>
<dbReference type="Pfam" id="PF02104">
    <property type="entry name" value="SURF1"/>
    <property type="match status" value="1"/>
</dbReference>
<dbReference type="RefSeq" id="WP_136462852.1">
    <property type="nucleotide sequence ID" value="NZ_SRKY01000002.1"/>
</dbReference>
<comment type="caution">
    <text evidence="7">The sequence shown here is derived from an EMBL/GenBank/DDBJ whole genome shotgun (WGS) entry which is preliminary data.</text>
</comment>
<dbReference type="GO" id="GO:0005886">
    <property type="term" value="C:plasma membrane"/>
    <property type="evidence" value="ECO:0007669"/>
    <property type="project" value="UniProtKB-SubCell"/>
</dbReference>
<dbReference type="PANTHER" id="PTHR23427">
    <property type="entry name" value="SURFEIT LOCUS PROTEIN"/>
    <property type="match status" value="1"/>
</dbReference>